<dbReference type="SUPFAM" id="SSF51445">
    <property type="entry name" value="(Trans)glycosidases"/>
    <property type="match status" value="1"/>
</dbReference>
<reference evidence="8 9" key="1">
    <citation type="journal article" date="2021" name="Commun. Biol.">
        <title>The genome of Shorea leprosula (Dipterocarpaceae) highlights the ecological relevance of drought in aseasonal tropical rainforests.</title>
        <authorList>
            <person name="Ng K.K.S."/>
            <person name="Kobayashi M.J."/>
            <person name="Fawcett J.A."/>
            <person name="Hatakeyama M."/>
            <person name="Paape T."/>
            <person name="Ng C.H."/>
            <person name="Ang C.C."/>
            <person name="Tnah L.H."/>
            <person name="Lee C.T."/>
            <person name="Nishiyama T."/>
            <person name="Sese J."/>
            <person name="O'Brien M.J."/>
            <person name="Copetti D."/>
            <person name="Mohd Noor M.I."/>
            <person name="Ong R.C."/>
            <person name="Putra M."/>
            <person name="Sireger I.Z."/>
            <person name="Indrioko S."/>
            <person name="Kosugi Y."/>
            <person name="Izuno A."/>
            <person name="Isagi Y."/>
            <person name="Lee S.L."/>
            <person name="Shimizu K.K."/>
        </authorList>
    </citation>
    <scope>NUCLEOTIDE SEQUENCE [LARGE SCALE GENOMIC DNA]</scope>
    <source>
        <strain evidence="8">214</strain>
    </source>
</reference>
<evidence type="ECO:0000256" key="4">
    <source>
        <dbReference type="ARBA" id="ARBA00023277"/>
    </source>
</evidence>
<dbReference type="InterPro" id="IPR003305">
    <property type="entry name" value="CenC_carb-bd"/>
</dbReference>
<comment type="caution">
    <text evidence="8">The sequence shown here is derived from an EMBL/GenBank/DDBJ whole genome shotgun (WGS) entry which is preliminary data.</text>
</comment>
<dbReference type="PANTHER" id="PTHR31490">
    <property type="entry name" value="GLYCOSYL HYDROLASE"/>
    <property type="match status" value="1"/>
</dbReference>
<keyword evidence="4" id="KW-0119">Carbohydrate metabolism</keyword>
<feature type="chain" id="PRO_5043842783" description="GH10 domain-containing protein" evidence="6">
    <location>
        <begin position="24"/>
        <end position="580"/>
    </location>
</feature>
<evidence type="ECO:0000313" key="9">
    <source>
        <dbReference type="Proteomes" id="UP001054252"/>
    </source>
</evidence>
<feature type="signal peptide" evidence="6">
    <location>
        <begin position="1"/>
        <end position="23"/>
    </location>
</feature>
<feature type="domain" description="GH10" evidence="7">
    <location>
        <begin position="216"/>
        <end position="512"/>
    </location>
</feature>
<sequence length="580" mass="64584">MMKMAMSLILMLLFTLLFAGFEADALTYDYSASIECLENPWKPLYDGGIIVNPELNLGLEGWHPIGDAKIEHKQSALGNKFIVARGRNQSFDGASQKIYLKKNMIYAFSAWIQVSQGKAPVTAVFKTTTGAQHAGAVVAESKCWSMLKGGLSVDESGPAELYFESDNISVDIWVDSISLQPFTQKEWSSHQEQSIQKIRNTNMRVQAVDAEGNPLPNATISISQKASGFPFGCAINKNILNNQAYQNWFTSRFKVTTFEDEMKWYSTEPSQGREDYSVADAMLNFAQQHGVAVRGHNVLWEDPQYQAGWIYNLSPSDLYNAAVRRLTSIMTRYKGKLIAWDVVNENLHFSFFESKLGATISAYIYKLAGGVDSRTPLFLNEFNTIEDSRDGKSVPVKYLGKLREIKGFRGNGDLNIAIGLESHFGVPNIPYVRASLDTLAAAKVPIWITELDVLSNPNQAQFLEQILREVHSHPAVNGIVIWGAWKPGGCYRMCLTDNNFKNLPTGDVVDKLLREWGINKAFEVSTDSEGFYESSLPHGDYEAKITHSTLFESSPGHTFKVTSTSSSKQQSMPVVLQVPA</sequence>
<organism evidence="8 9">
    <name type="scientific">Rubroshorea leprosula</name>
    <dbReference type="NCBI Taxonomy" id="152421"/>
    <lineage>
        <taxon>Eukaryota</taxon>
        <taxon>Viridiplantae</taxon>
        <taxon>Streptophyta</taxon>
        <taxon>Embryophyta</taxon>
        <taxon>Tracheophyta</taxon>
        <taxon>Spermatophyta</taxon>
        <taxon>Magnoliopsida</taxon>
        <taxon>eudicotyledons</taxon>
        <taxon>Gunneridae</taxon>
        <taxon>Pentapetalae</taxon>
        <taxon>rosids</taxon>
        <taxon>malvids</taxon>
        <taxon>Malvales</taxon>
        <taxon>Dipterocarpaceae</taxon>
        <taxon>Rubroshorea</taxon>
    </lineage>
</organism>
<dbReference type="AlphaFoldDB" id="A0AAV5KPH1"/>
<evidence type="ECO:0000256" key="5">
    <source>
        <dbReference type="ARBA" id="ARBA00023326"/>
    </source>
</evidence>
<keyword evidence="3" id="KW-0378">Hydrolase</keyword>
<keyword evidence="5" id="KW-0624">Polysaccharide degradation</keyword>
<dbReference type="InterPro" id="IPR008979">
    <property type="entry name" value="Galactose-bd-like_sf"/>
</dbReference>
<dbReference type="Proteomes" id="UP001054252">
    <property type="component" value="Unassembled WGS sequence"/>
</dbReference>
<evidence type="ECO:0000256" key="2">
    <source>
        <dbReference type="ARBA" id="ARBA00022737"/>
    </source>
</evidence>
<dbReference type="InterPro" id="IPR001000">
    <property type="entry name" value="GH10_dom"/>
</dbReference>
<evidence type="ECO:0000313" key="8">
    <source>
        <dbReference type="EMBL" id="GKV26494.1"/>
    </source>
</evidence>
<name>A0AAV5KPH1_9ROSI</name>
<dbReference type="InterPro" id="IPR017853">
    <property type="entry name" value="GH"/>
</dbReference>
<dbReference type="InterPro" id="IPR044846">
    <property type="entry name" value="GH10"/>
</dbReference>
<dbReference type="GO" id="GO:0000272">
    <property type="term" value="P:polysaccharide catabolic process"/>
    <property type="evidence" value="ECO:0007669"/>
    <property type="project" value="UniProtKB-KW"/>
</dbReference>
<proteinExistence type="inferred from homology"/>
<comment type="similarity">
    <text evidence="1">Belongs to the glycosyl hydrolase 10 (cellulase F) family.</text>
</comment>
<gene>
    <name evidence="8" type="ORF">SLEP1_g35783</name>
</gene>
<keyword evidence="6" id="KW-0732">Signal</keyword>
<dbReference type="Pfam" id="PF02018">
    <property type="entry name" value="CBM_4_9"/>
    <property type="match status" value="1"/>
</dbReference>
<accession>A0AAV5KPH1</accession>
<dbReference type="EMBL" id="BPVZ01000072">
    <property type="protein sequence ID" value="GKV26494.1"/>
    <property type="molecule type" value="Genomic_DNA"/>
</dbReference>
<evidence type="ECO:0000256" key="6">
    <source>
        <dbReference type="SAM" id="SignalP"/>
    </source>
</evidence>
<evidence type="ECO:0000259" key="7">
    <source>
        <dbReference type="PROSITE" id="PS51760"/>
    </source>
</evidence>
<keyword evidence="2" id="KW-0677">Repeat</keyword>
<dbReference type="Pfam" id="PF00331">
    <property type="entry name" value="Glyco_hydro_10"/>
    <property type="match status" value="1"/>
</dbReference>
<dbReference type="PROSITE" id="PS51760">
    <property type="entry name" value="GH10_2"/>
    <property type="match status" value="1"/>
</dbReference>
<dbReference type="PANTHER" id="PTHR31490:SF2">
    <property type="entry name" value="GLYCOSYL HYDROLASE FAMILY 10 PROTEIN"/>
    <property type="match status" value="1"/>
</dbReference>
<dbReference type="GO" id="GO:0031176">
    <property type="term" value="F:endo-1,4-beta-xylanase activity"/>
    <property type="evidence" value="ECO:0007669"/>
    <property type="project" value="UniProtKB-ARBA"/>
</dbReference>
<evidence type="ECO:0000256" key="3">
    <source>
        <dbReference type="ARBA" id="ARBA00022801"/>
    </source>
</evidence>
<dbReference type="SMART" id="SM00633">
    <property type="entry name" value="Glyco_10"/>
    <property type="match status" value="1"/>
</dbReference>
<dbReference type="Gene3D" id="3.20.20.80">
    <property type="entry name" value="Glycosidases"/>
    <property type="match status" value="1"/>
</dbReference>
<protein>
    <recommendedName>
        <fullName evidence="7">GH10 domain-containing protein</fullName>
    </recommendedName>
</protein>
<keyword evidence="9" id="KW-1185">Reference proteome</keyword>
<evidence type="ECO:0000256" key="1">
    <source>
        <dbReference type="ARBA" id="ARBA00007495"/>
    </source>
</evidence>
<dbReference type="Gene3D" id="2.60.120.260">
    <property type="entry name" value="Galactose-binding domain-like"/>
    <property type="match status" value="1"/>
</dbReference>
<dbReference type="SUPFAM" id="SSF49785">
    <property type="entry name" value="Galactose-binding domain-like"/>
    <property type="match status" value="1"/>
</dbReference>